<keyword evidence="2" id="KW-0597">Phosphoprotein</keyword>
<dbReference type="EMBL" id="MLYV02000446">
    <property type="protein sequence ID" value="PSR94668.1"/>
    <property type="molecule type" value="Genomic_DNA"/>
</dbReference>
<comment type="caution">
    <text evidence="4">The sequence shown here is derived from an EMBL/GenBank/DDBJ whole genome shotgun (WGS) entry which is preliminary data.</text>
</comment>
<dbReference type="PANTHER" id="PTHR43439:SF2">
    <property type="entry name" value="ENZYME, PUTATIVE (JCVI)-RELATED"/>
    <property type="match status" value="1"/>
</dbReference>
<dbReference type="InterPro" id="IPR051414">
    <property type="entry name" value="Adenylate-forming_Reductase"/>
</dbReference>
<accession>A0A2R6PNM6</accession>
<evidence type="ECO:0000313" key="5">
    <source>
        <dbReference type="Proteomes" id="UP000186601"/>
    </source>
</evidence>
<keyword evidence="5" id="KW-1185">Reference proteome</keyword>
<dbReference type="OrthoDB" id="2499931at2759"/>
<proteinExistence type="predicted"/>
<dbReference type="STRING" id="98765.A0A2R6PNM6"/>
<keyword evidence="1" id="KW-0596">Phosphopantetheine</keyword>
<evidence type="ECO:0000313" key="4">
    <source>
        <dbReference type="EMBL" id="PSR94668.1"/>
    </source>
</evidence>
<evidence type="ECO:0000256" key="1">
    <source>
        <dbReference type="ARBA" id="ARBA00022450"/>
    </source>
</evidence>
<name>A0A2R6PNM6_9APHY</name>
<sequence>MTQSLYESLVAKYTQDFAERPAVLREPAQGGDVVLTTGTTGGLGCHILVQLLSDDAVKTVYALNRPSADLVRRHQDVFQRNGLDLEWLRSPKLCLLEGTLTEPALGLDNPTYAKIRDTITHVIHNAWRVNFNQSVASFDGLLRGVHALVDLCISSPHKRSPHFLFTGSMGVFMTPKSSDPVLEEPIDDVSVASGTGYSESKWIAECILSFASQKKGVPTTCVRVGQLCGGLSGYWKEKEYFPSIVKSSLYAGCLPSAEGAVSWIPSNDAALALVQMRGSHEPILHLAHPRPVAWNIFLQRIAEKMQVPLVSYDVWLDALQRSKNQSKLPELDLLRQNPALRLLEFFRTVQRGGDREPLGGVRTDVTKAMREAPSIDLPELDATWADRWIDGWQKAGFIPRFRTAASRL</sequence>
<gene>
    <name evidence="4" type="ORF">PHLCEN_2v4400</name>
</gene>
<dbReference type="Gene3D" id="3.40.50.720">
    <property type="entry name" value="NAD(P)-binding Rossmann-like Domain"/>
    <property type="match status" value="1"/>
</dbReference>
<dbReference type="PANTHER" id="PTHR43439">
    <property type="entry name" value="PHENYLACETATE-COENZYME A LIGASE"/>
    <property type="match status" value="1"/>
</dbReference>
<evidence type="ECO:0000256" key="2">
    <source>
        <dbReference type="ARBA" id="ARBA00022553"/>
    </source>
</evidence>
<dbReference type="AlphaFoldDB" id="A0A2R6PNM6"/>
<organism evidence="4 5">
    <name type="scientific">Hermanssonia centrifuga</name>
    <dbReference type="NCBI Taxonomy" id="98765"/>
    <lineage>
        <taxon>Eukaryota</taxon>
        <taxon>Fungi</taxon>
        <taxon>Dikarya</taxon>
        <taxon>Basidiomycota</taxon>
        <taxon>Agaricomycotina</taxon>
        <taxon>Agaricomycetes</taxon>
        <taxon>Polyporales</taxon>
        <taxon>Meruliaceae</taxon>
        <taxon>Hermanssonia</taxon>
    </lineage>
</organism>
<dbReference type="InterPro" id="IPR036291">
    <property type="entry name" value="NAD(P)-bd_dom_sf"/>
</dbReference>
<reference evidence="4 5" key="1">
    <citation type="submission" date="2018-02" db="EMBL/GenBank/DDBJ databases">
        <title>Genome sequence of the basidiomycete white-rot fungus Phlebia centrifuga.</title>
        <authorList>
            <person name="Granchi Z."/>
            <person name="Peng M."/>
            <person name="de Vries R.P."/>
            <person name="Hilden K."/>
            <person name="Makela M.R."/>
            <person name="Grigoriev I."/>
            <person name="Riley R."/>
        </authorList>
    </citation>
    <scope>NUCLEOTIDE SEQUENCE [LARGE SCALE GENOMIC DNA]</scope>
    <source>
        <strain evidence="4 5">FBCC195</strain>
    </source>
</reference>
<dbReference type="Proteomes" id="UP000186601">
    <property type="component" value="Unassembled WGS sequence"/>
</dbReference>
<dbReference type="Pfam" id="PF07993">
    <property type="entry name" value="NAD_binding_4"/>
    <property type="match status" value="1"/>
</dbReference>
<evidence type="ECO:0000259" key="3">
    <source>
        <dbReference type="Pfam" id="PF07993"/>
    </source>
</evidence>
<dbReference type="InterPro" id="IPR013120">
    <property type="entry name" value="FAR_NAD-bd"/>
</dbReference>
<protein>
    <recommendedName>
        <fullName evidence="3">Thioester reductase (TE) domain-containing protein</fullName>
    </recommendedName>
</protein>
<feature type="domain" description="Thioester reductase (TE)" evidence="3">
    <location>
        <begin position="37"/>
        <end position="260"/>
    </location>
</feature>
<dbReference type="SUPFAM" id="SSF51735">
    <property type="entry name" value="NAD(P)-binding Rossmann-fold domains"/>
    <property type="match status" value="1"/>
</dbReference>